<dbReference type="SUPFAM" id="SSF53335">
    <property type="entry name" value="S-adenosyl-L-methionine-dependent methyltransferases"/>
    <property type="match status" value="1"/>
</dbReference>
<feature type="transmembrane region" description="Helical" evidence="1">
    <location>
        <begin position="45"/>
        <end position="69"/>
    </location>
</feature>
<keyword evidence="1" id="KW-0472">Membrane</keyword>
<name>A0ABT7NSA0_9SPHI</name>
<keyword evidence="4" id="KW-1185">Reference proteome</keyword>
<dbReference type="GO" id="GO:0032259">
    <property type="term" value="P:methylation"/>
    <property type="evidence" value="ECO:0007669"/>
    <property type="project" value="UniProtKB-KW"/>
</dbReference>
<proteinExistence type="predicted"/>
<keyword evidence="3" id="KW-0489">Methyltransferase</keyword>
<reference evidence="3" key="2">
    <citation type="journal article" date="2022" name="Sci. Total Environ.">
        <title>Prevalence, transmission, and molecular epidemiology of tet(X)-positive bacteria among humans, animals, and environmental niches in China: An epidemiological, and genomic-based study.</title>
        <authorList>
            <person name="Dong N."/>
            <person name="Zeng Y."/>
            <person name="Cai C."/>
            <person name="Sun C."/>
            <person name="Lu J."/>
            <person name="Liu C."/>
            <person name="Zhou H."/>
            <person name="Sun Q."/>
            <person name="Shu L."/>
            <person name="Wang H."/>
            <person name="Wang Y."/>
            <person name="Wang S."/>
            <person name="Wu C."/>
            <person name="Chan E.W."/>
            <person name="Chen G."/>
            <person name="Shen Z."/>
            <person name="Chen S."/>
            <person name="Zhang R."/>
        </authorList>
    </citation>
    <scope>NUCLEOTIDE SEQUENCE</scope>
    <source>
        <strain evidence="3">R1692</strain>
    </source>
</reference>
<dbReference type="InterPro" id="IPR013216">
    <property type="entry name" value="Methyltransf_11"/>
</dbReference>
<reference evidence="3" key="1">
    <citation type="submission" date="2020-06" db="EMBL/GenBank/DDBJ databases">
        <authorList>
            <person name="Dong N."/>
        </authorList>
    </citation>
    <scope>NUCLEOTIDE SEQUENCE</scope>
    <source>
        <strain evidence="3">R1692</strain>
    </source>
</reference>
<protein>
    <submittedName>
        <fullName evidence="3">Methyltransferase domain-containing protein</fullName>
    </submittedName>
</protein>
<dbReference type="RefSeq" id="WP_286652216.1">
    <property type="nucleotide sequence ID" value="NZ_JACAGK010000068.1"/>
</dbReference>
<organism evidence="3 4">
    <name type="scientific">Sphingobacterium hotanense</name>
    <dbReference type="NCBI Taxonomy" id="649196"/>
    <lineage>
        <taxon>Bacteria</taxon>
        <taxon>Pseudomonadati</taxon>
        <taxon>Bacteroidota</taxon>
        <taxon>Sphingobacteriia</taxon>
        <taxon>Sphingobacteriales</taxon>
        <taxon>Sphingobacteriaceae</taxon>
        <taxon>Sphingobacterium</taxon>
    </lineage>
</organism>
<evidence type="ECO:0000313" key="4">
    <source>
        <dbReference type="Proteomes" id="UP001170954"/>
    </source>
</evidence>
<sequence length="246" mass="28728">MEVSRTAFQGIKNIIRFNWHYYIIAAVSISLLIALSQFLSGILVYFIYATIGFTMLGILASLAVSYYVYDYSDLYQLHWIEKENPKQILSVNAGFDETSDLIKNKKPNAILSIIDFYNPNKHTEVSIKRARERYPSPKETISVETDKLPFSDKRFDLILCVLSAHEIRDQRERTRFFKELSRVLATEGKLMITEHLRDTNNFLAFQIGFFHFYCKANWTTVFEEAGLKMKEIHKNNPFISTFILIH</sequence>
<dbReference type="Proteomes" id="UP001170954">
    <property type="component" value="Unassembled WGS sequence"/>
</dbReference>
<gene>
    <name evidence="3" type="ORF">HX018_17540</name>
</gene>
<dbReference type="GO" id="GO:0008168">
    <property type="term" value="F:methyltransferase activity"/>
    <property type="evidence" value="ECO:0007669"/>
    <property type="project" value="UniProtKB-KW"/>
</dbReference>
<dbReference type="InterPro" id="IPR029063">
    <property type="entry name" value="SAM-dependent_MTases_sf"/>
</dbReference>
<accession>A0ABT7NSA0</accession>
<evidence type="ECO:0000259" key="2">
    <source>
        <dbReference type="Pfam" id="PF08241"/>
    </source>
</evidence>
<feature type="transmembrane region" description="Helical" evidence="1">
    <location>
        <begin position="21"/>
        <end position="39"/>
    </location>
</feature>
<dbReference type="EMBL" id="JACAGK010000068">
    <property type="protein sequence ID" value="MDM1050046.1"/>
    <property type="molecule type" value="Genomic_DNA"/>
</dbReference>
<feature type="domain" description="Methyltransferase type 11" evidence="2">
    <location>
        <begin position="125"/>
        <end position="192"/>
    </location>
</feature>
<dbReference type="Pfam" id="PF08241">
    <property type="entry name" value="Methyltransf_11"/>
    <property type="match status" value="1"/>
</dbReference>
<keyword evidence="1" id="KW-1133">Transmembrane helix</keyword>
<dbReference type="Gene3D" id="3.40.50.150">
    <property type="entry name" value="Vaccinia Virus protein VP39"/>
    <property type="match status" value="1"/>
</dbReference>
<comment type="caution">
    <text evidence="3">The sequence shown here is derived from an EMBL/GenBank/DDBJ whole genome shotgun (WGS) entry which is preliminary data.</text>
</comment>
<keyword evidence="3" id="KW-0808">Transferase</keyword>
<evidence type="ECO:0000313" key="3">
    <source>
        <dbReference type="EMBL" id="MDM1050046.1"/>
    </source>
</evidence>
<keyword evidence="1" id="KW-0812">Transmembrane</keyword>
<evidence type="ECO:0000256" key="1">
    <source>
        <dbReference type="SAM" id="Phobius"/>
    </source>
</evidence>